<proteinExistence type="predicted"/>
<reference evidence="2" key="1">
    <citation type="journal article" date="2019" name="Int. J. Syst. Evol. Microbiol.">
        <title>The Global Catalogue of Microorganisms (GCM) 10K type strain sequencing project: providing services to taxonomists for standard genome sequencing and annotation.</title>
        <authorList>
            <consortium name="The Broad Institute Genomics Platform"/>
            <consortium name="The Broad Institute Genome Sequencing Center for Infectious Disease"/>
            <person name="Wu L."/>
            <person name="Ma J."/>
        </authorList>
    </citation>
    <scope>NUCLEOTIDE SEQUENCE [LARGE SCALE GENOMIC DNA]</scope>
    <source>
        <strain evidence="2">JCM 3369</strain>
    </source>
</reference>
<dbReference type="NCBIfam" id="NF040586">
    <property type="entry name" value="FxSxx_TPR"/>
    <property type="match status" value="1"/>
</dbReference>
<dbReference type="InterPro" id="IPR011990">
    <property type="entry name" value="TPR-like_helical_dom_sf"/>
</dbReference>
<dbReference type="RefSeq" id="WP_378063615.1">
    <property type="nucleotide sequence ID" value="NZ_JBHSXS010000018.1"/>
</dbReference>
<gene>
    <name evidence="1" type="primary">fxsT</name>
    <name evidence="1" type="ORF">ACFQKB_26470</name>
</gene>
<evidence type="ECO:0000313" key="1">
    <source>
        <dbReference type="EMBL" id="MFC6883329.1"/>
    </source>
</evidence>
<dbReference type="SUPFAM" id="SSF52540">
    <property type="entry name" value="P-loop containing nucleoside triphosphate hydrolases"/>
    <property type="match status" value="1"/>
</dbReference>
<dbReference type="Pfam" id="PF13424">
    <property type="entry name" value="TPR_12"/>
    <property type="match status" value="3"/>
</dbReference>
<dbReference type="InterPro" id="IPR027417">
    <property type="entry name" value="P-loop_NTPase"/>
</dbReference>
<dbReference type="Gene3D" id="3.40.50.300">
    <property type="entry name" value="P-loop containing nucleotide triphosphate hydrolases"/>
    <property type="match status" value="1"/>
</dbReference>
<dbReference type="PANTHER" id="PTHR46082:SF6">
    <property type="entry name" value="AAA+ ATPASE DOMAIN-CONTAINING PROTEIN-RELATED"/>
    <property type="match status" value="1"/>
</dbReference>
<dbReference type="Gene3D" id="1.25.40.10">
    <property type="entry name" value="Tetratricopeptide repeat domain"/>
    <property type="match status" value="3"/>
</dbReference>
<keyword evidence="2" id="KW-1185">Reference proteome</keyword>
<sequence>MTSPHSGAPRSAGRVPEVWGRIPPRNKNFTGREELLSRLRAGIAGQVTAVVPHALHGLGGVGKTQMAVEYAYRFRAEYEVVWWIPADQPVLVRSSLASLAPHLGLPPSTASGIEDAAKAVLDALRRGEPFSRWLLIFDNADQPEDLNDVIPQGPGHVLITSRNHRWDGVVDTVPVDVFSRAESVEFLSKRVSKAISEQDADRLADELGDLPLALEQAGALQAETGMSVPEYLGLLKERTSQLLGEGKPTEYPVSMTAAWGLSVTSLKERLPEAVELLRCCAFFGPEPIPRDAFSQPRAGIGAELSGLIADPIGLSRAIGELGRYALARLDIPGRTIQVHRLIQALLRDELLPAEQARMRHAVHLLLAGYAPSDPRDPANWPRYANLLGHIAPAAVGESGAPEARTLSLNIVRYLFARGDYASARGLVDGFLKNWIADSGEDHIDVLSLRLEQVNILRELGAYEEASRLNRKSLEVAEKTFGPDDELTLRYRRGDCADLRAKGDFQQARERDEELLRRYEGKYGPTDLDTLRTVNNLALDYGLSSDYIGSKELLQRAFRGWQAAEGAGADKVSLLIAWSGLARAVRLCGDYAEACDLGEDAYAYAKDELGVEHNATLRTGKDLSIAWRRAGDFDRALELAQEVHAKYVRLFGLDHPDTLATAMCLANVQRGLGESDAAMQLAEDTARRYPRVYGTAHPYNYGCRGNLAIMHRERGDAPTARELNEEALTGLEAKLGRDHHYSLTVATNLASDLSALGEVDAACRLGQGTLRRLRAIVGDDHPMALSCAANLAADLKEAGAEEEAAALHERVKDGYARTLGLEHPDAQVFLSGRHLDADFDPPPI</sequence>
<accession>A0ABW2CRJ6</accession>
<dbReference type="PANTHER" id="PTHR46082">
    <property type="entry name" value="ATP/GTP-BINDING PROTEIN-RELATED"/>
    <property type="match status" value="1"/>
</dbReference>
<dbReference type="Pfam" id="PF13374">
    <property type="entry name" value="TPR_10"/>
    <property type="match status" value="3"/>
</dbReference>
<protein>
    <submittedName>
        <fullName evidence="1">FxSxx-COOH system tetratricopeptide repeat protein</fullName>
    </submittedName>
</protein>
<comment type="caution">
    <text evidence="1">The sequence shown here is derived from an EMBL/GenBank/DDBJ whole genome shotgun (WGS) entry which is preliminary data.</text>
</comment>
<dbReference type="SUPFAM" id="SSF48452">
    <property type="entry name" value="TPR-like"/>
    <property type="match status" value="4"/>
</dbReference>
<evidence type="ECO:0000313" key="2">
    <source>
        <dbReference type="Proteomes" id="UP001596380"/>
    </source>
</evidence>
<name>A0ABW2CRJ6_9ACTN</name>
<dbReference type="Proteomes" id="UP001596380">
    <property type="component" value="Unassembled WGS sequence"/>
</dbReference>
<organism evidence="1 2">
    <name type="scientific">Actinomadura yumaensis</name>
    <dbReference type="NCBI Taxonomy" id="111807"/>
    <lineage>
        <taxon>Bacteria</taxon>
        <taxon>Bacillati</taxon>
        <taxon>Actinomycetota</taxon>
        <taxon>Actinomycetes</taxon>
        <taxon>Streptosporangiales</taxon>
        <taxon>Thermomonosporaceae</taxon>
        <taxon>Actinomadura</taxon>
    </lineage>
</organism>
<dbReference type="EMBL" id="JBHSXS010000018">
    <property type="protein sequence ID" value="MFC6883329.1"/>
    <property type="molecule type" value="Genomic_DNA"/>
</dbReference>
<dbReference type="InterPro" id="IPR053137">
    <property type="entry name" value="NLR-like"/>
</dbReference>